<name>A0ABS7QJV9_9ACTN</name>
<evidence type="ECO:0000256" key="1">
    <source>
        <dbReference type="ARBA" id="ARBA00022801"/>
    </source>
</evidence>
<protein>
    <submittedName>
        <fullName evidence="3">Serine/threonine-protein phosphatase</fullName>
    </submittedName>
</protein>
<evidence type="ECO:0000313" key="4">
    <source>
        <dbReference type="Proteomes" id="UP001198565"/>
    </source>
</evidence>
<sequence length="352" mass="37882">MLLVDYGLTVLQPVAEEPRPEDAVPVDQGPVARAFAAQEAVVDSGEHGVTVHLPMSVRGDRIGVLRVRLPAGTPYEHDTAPLLDFADLLAHEIVAAGRHTDLYLRSRRRRRLTLAAEMQWQLLPGLGCSRDAYTIGGHLEPSYAIGGDNFDWSTSEHRLLVAVTDGEGQGIDATLLTSLTVGALRNARRAGLSLGDQARLADQAVHAQYGGKRHASTILLEFDVPNGTVRAVDAGSPRVLRQRGGRIDPVALEPQLPLGMFEETPYEEQTFEVLPGDRLIIVSSGVHTARSRAGDPFGDRALQRAVADSRLAPPYETARAVVRGLVDHLGSPELTADAAVLVIDWHGPDGEA</sequence>
<dbReference type="EMBL" id="JAINVZ010000001">
    <property type="protein sequence ID" value="MBY8883463.1"/>
    <property type="molecule type" value="Genomic_DNA"/>
</dbReference>
<dbReference type="PANTHER" id="PTHR43156:SF2">
    <property type="entry name" value="STAGE II SPORULATION PROTEIN E"/>
    <property type="match status" value="1"/>
</dbReference>
<dbReference type="InterPro" id="IPR052016">
    <property type="entry name" value="Bact_Sigma-Reg"/>
</dbReference>
<evidence type="ECO:0000259" key="2">
    <source>
        <dbReference type="SMART" id="SM00331"/>
    </source>
</evidence>
<dbReference type="SMART" id="SM00331">
    <property type="entry name" value="PP2C_SIG"/>
    <property type="match status" value="1"/>
</dbReference>
<dbReference type="SUPFAM" id="SSF81606">
    <property type="entry name" value="PP2C-like"/>
    <property type="match status" value="1"/>
</dbReference>
<dbReference type="Pfam" id="PF07228">
    <property type="entry name" value="SpoIIE"/>
    <property type="match status" value="1"/>
</dbReference>
<feature type="domain" description="PPM-type phosphatase" evidence="2">
    <location>
        <begin position="130"/>
        <end position="345"/>
    </location>
</feature>
<dbReference type="InterPro" id="IPR001932">
    <property type="entry name" value="PPM-type_phosphatase-like_dom"/>
</dbReference>
<dbReference type="Gene3D" id="3.60.40.10">
    <property type="entry name" value="PPM-type phosphatase domain"/>
    <property type="match status" value="1"/>
</dbReference>
<accession>A0ABS7QJV9</accession>
<gene>
    <name evidence="3" type="ORF">K7472_01210</name>
</gene>
<comment type="caution">
    <text evidence="3">The sequence shown here is derived from an EMBL/GenBank/DDBJ whole genome shotgun (WGS) entry which is preliminary data.</text>
</comment>
<keyword evidence="1" id="KW-0378">Hydrolase</keyword>
<proteinExistence type="predicted"/>
<organism evidence="3 4">
    <name type="scientific">Streptantibioticus parmotrematis</name>
    <dbReference type="NCBI Taxonomy" id="2873249"/>
    <lineage>
        <taxon>Bacteria</taxon>
        <taxon>Bacillati</taxon>
        <taxon>Actinomycetota</taxon>
        <taxon>Actinomycetes</taxon>
        <taxon>Kitasatosporales</taxon>
        <taxon>Streptomycetaceae</taxon>
        <taxon>Streptantibioticus</taxon>
    </lineage>
</organism>
<keyword evidence="4" id="KW-1185">Reference proteome</keyword>
<dbReference type="Proteomes" id="UP001198565">
    <property type="component" value="Unassembled WGS sequence"/>
</dbReference>
<dbReference type="PANTHER" id="PTHR43156">
    <property type="entry name" value="STAGE II SPORULATION PROTEIN E-RELATED"/>
    <property type="match status" value="1"/>
</dbReference>
<evidence type="ECO:0000313" key="3">
    <source>
        <dbReference type="EMBL" id="MBY8883463.1"/>
    </source>
</evidence>
<reference evidence="3 4" key="1">
    <citation type="submission" date="2021-08" db="EMBL/GenBank/DDBJ databases">
        <title>Streptomyces sp. PTM05 isolated from lichen.</title>
        <authorList>
            <person name="Somphong A."/>
            <person name="Phongsopitanun W."/>
            <person name="Tanasupawat S."/>
        </authorList>
    </citation>
    <scope>NUCLEOTIDE SEQUENCE [LARGE SCALE GENOMIC DNA]</scope>
    <source>
        <strain evidence="3 4">Ptm05</strain>
    </source>
</reference>
<dbReference type="InterPro" id="IPR036457">
    <property type="entry name" value="PPM-type-like_dom_sf"/>
</dbReference>